<dbReference type="AlphaFoldDB" id="A0AAD6NDV8"/>
<reference evidence="1" key="2">
    <citation type="submission" date="2023-01" db="EMBL/GenBank/DDBJ databases">
        <authorList>
            <person name="Petersen C."/>
        </authorList>
    </citation>
    <scope>NUCLEOTIDE SEQUENCE</scope>
    <source>
        <strain evidence="1">IBT 15450</strain>
    </source>
</reference>
<keyword evidence="2" id="KW-1185">Reference proteome</keyword>
<organism evidence="1 2">
    <name type="scientific">Penicillium canescens</name>
    <dbReference type="NCBI Taxonomy" id="5083"/>
    <lineage>
        <taxon>Eukaryota</taxon>
        <taxon>Fungi</taxon>
        <taxon>Dikarya</taxon>
        <taxon>Ascomycota</taxon>
        <taxon>Pezizomycotina</taxon>
        <taxon>Eurotiomycetes</taxon>
        <taxon>Eurotiomycetidae</taxon>
        <taxon>Eurotiales</taxon>
        <taxon>Aspergillaceae</taxon>
        <taxon>Penicillium</taxon>
    </lineage>
</organism>
<dbReference type="Proteomes" id="UP001219568">
    <property type="component" value="Unassembled WGS sequence"/>
</dbReference>
<sequence length="144" mass="16534">MLAAQNAKLGSQDMKFEMQNAEVDSIHGGRIRQDIIRISEEKSLNVAARWEEAFLVHYNIPDATCVDKLGRLLDTPDEIVNFINERADISVPLFRWQSFSPQRNMLLEAHDRFIGARIVDPTIELDLDSVDHVRNLVTIFTKKE</sequence>
<evidence type="ECO:0000313" key="1">
    <source>
        <dbReference type="EMBL" id="KAJ6056906.1"/>
    </source>
</evidence>
<protein>
    <submittedName>
        <fullName evidence="1">Uncharacterized protein</fullName>
    </submittedName>
</protein>
<name>A0AAD6NDV8_PENCN</name>
<accession>A0AAD6NDV8</accession>
<comment type="caution">
    <text evidence="1">The sequence shown here is derived from an EMBL/GenBank/DDBJ whole genome shotgun (WGS) entry which is preliminary data.</text>
</comment>
<reference evidence="1" key="1">
    <citation type="journal article" date="2023" name="IMA Fungus">
        <title>Comparative genomic study of the Penicillium genus elucidates a diverse pangenome and 15 lateral gene transfer events.</title>
        <authorList>
            <person name="Petersen C."/>
            <person name="Sorensen T."/>
            <person name="Nielsen M.R."/>
            <person name="Sondergaard T.E."/>
            <person name="Sorensen J.L."/>
            <person name="Fitzpatrick D.A."/>
            <person name="Frisvad J.C."/>
            <person name="Nielsen K.L."/>
        </authorList>
    </citation>
    <scope>NUCLEOTIDE SEQUENCE</scope>
    <source>
        <strain evidence="1">IBT 15450</strain>
    </source>
</reference>
<proteinExistence type="predicted"/>
<gene>
    <name evidence="1" type="ORF">N7460_000180</name>
</gene>
<evidence type="ECO:0000313" key="2">
    <source>
        <dbReference type="Proteomes" id="UP001219568"/>
    </source>
</evidence>
<dbReference type="EMBL" id="JAQJZL010000001">
    <property type="protein sequence ID" value="KAJ6056906.1"/>
    <property type="molecule type" value="Genomic_DNA"/>
</dbReference>